<organism evidence="1 2">
    <name type="scientific">Haloferax marisrubri</name>
    <dbReference type="NCBI Taxonomy" id="1544719"/>
    <lineage>
        <taxon>Archaea</taxon>
        <taxon>Methanobacteriati</taxon>
        <taxon>Methanobacteriota</taxon>
        <taxon>Stenosarchaea group</taxon>
        <taxon>Halobacteria</taxon>
        <taxon>Halobacteriales</taxon>
        <taxon>Haloferacaceae</taxon>
        <taxon>Haloferax</taxon>
    </lineage>
</organism>
<evidence type="ECO:0000313" key="2">
    <source>
        <dbReference type="Proteomes" id="UP000053621"/>
    </source>
</evidence>
<name>A0A2P4NPN4_9EURY</name>
<gene>
    <name evidence="1" type="ORF">AUR65_011755</name>
</gene>
<keyword evidence="2" id="KW-1185">Reference proteome</keyword>
<dbReference type="AlphaFoldDB" id="A0A2P4NPN4"/>
<accession>A0A2P4NPN4</accession>
<dbReference type="EMBL" id="LOPW02000016">
    <property type="protein sequence ID" value="POG55096.1"/>
    <property type="molecule type" value="Genomic_DNA"/>
</dbReference>
<protein>
    <submittedName>
        <fullName evidence="1">Uncharacterized protein</fullName>
    </submittedName>
</protein>
<reference evidence="1" key="1">
    <citation type="submission" date="2017-08" db="EMBL/GenBank/DDBJ databases">
        <title>Haloferax marisrubri sp. nov., isolated from the Discovery deep brine-seawater interface in the Red Sea.</title>
        <authorList>
            <person name="Zhang G."/>
            <person name="Stingl U."/>
        </authorList>
    </citation>
    <scope>NUCLEOTIDE SEQUENCE [LARGE SCALE GENOMIC DNA]</scope>
    <source>
        <strain evidence="1">SB3</strain>
    </source>
</reference>
<comment type="caution">
    <text evidence="1">The sequence shown here is derived from an EMBL/GenBank/DDBJ whole genome shotgun (WGS) entry which is preliminary data.</text>
</comment>
<sequence>MLGYSDTDSSDEIDRYQYCEPDTVVFHPPRLPSDDTAELDFRRQQLIATLGNATLQLQKTKGIEEAPTITIENVCPRGSFTYLLTESTDVNRLESAHAQLQAKQKA</sequence>
<proteinExistence type="predicted"/>
<dbReference type="Proteomes" id="UP000053621">
    <property type="component" value="Unassembled WGS sequence"/>
</dbReference>
<evidence type="ECO:0000313" key="1">
    <source>
        <dbReference type="EMBL" id="POG55096.1"/>
    </source>
</evidence>